<feature type="region of interest" description="Disordered" evidence="1">
    <location>
        <begin position="334"/>
        <end position="394"/>
    </location>
</feature>
<keyword evidence="4" id="KW-0808">Transferase</keyword>
<gene>
    <name evidence="4" type="ORF">JHE00_08985</name>
</gene>
<keyword evidence="5" id="KW-1185">Reference proteome</keyword>
<evidence type="ECO:0000256" key="1">
    <source>
        <dbReference type="SAM" id="MobiDB-lite"/>
    </source>
</evidence>
<dbReference type="Pfam" id="PF01757">
    <property type="entry name" value="Acyl_transf_3"/>
    <property type="match status" value="1"/>
</dbReference>
<feature type="transmembrane region" description="Helical" evidence="2">
    <location>
        <begin position="197"/>
        <end position="216"/>
    </location>
</feature>
<keyword evidence="2" id="KW-0472">Membrane</keyword>
<feature type="transmembrane region" description="Helical" evidence="2">
    <location>
        <begin position="168"/>
        <end position="185"/>
    </location>
</feature>
<feature type="transmembrane region" description="Helical" evidence="2">
    <location>
        <begin position="143"/>
        <end position="161"/>
    </location>
</feature>
<evidence type="ECO:0000313" key="4">
    <source>
        <dbReference type="EMBL" id="MBK1784460.1"/>
    </source>
</evidence>
<evidence type="ECO:0000256" key="2">
    <source>
        <dbReference type="SAM" id="Phobius"/>
    </source>
</evidence>
<feature type="compositionally biased region" description="Pro residues" evidence="1">
    <location>
        <begin position="343"/>
        <end position="365"/>
    </location>
</feature>
<sequence>MFGAITVVIDHSSPLIHPERLTIFPASWHASPGYVALMGFFAMSGWQISDSWERDPSWWRFSGRRLLRILPPLIAVVFITTLVIGPLFTNLSAGDYFSDQQTWRYLVGTSLLFLLQHVLPGVFADNPYPWSVNGSLWTLPMELMGYVLVLVIGLLVVFGVTRYVVLPVLATLLVLDGMFEATFGFQGNVGSLIEIPIGSTISFMVPFAIGMVLHTFRDRIPRNGPVAIVLFAGWIAAHWTPLDRYLLAISASYGAIVIAHHWPTWFQADGRLYFGSYGLYIWAFPLQQIIIAAGVNNQWVLMAFAVPAAYLFGVLSWCLVEAPTQRRLRKYLVAPKREKPEPDPPPPPPPRPPRPTPRPPRPPRPQNLAEADTVRFRPVARPHAPRRPPPRRVR</sequence>
<dbReference type="InterPro" id="IPR002656">
    <property type="entry name" value="Acyl_transf_3_dom"/>
</dbReference>
<protein>
    <submittedName>
        <fullName evidence="4">Acyltransferase</fullName>
    </submittedName>
</protein>
<evidence type="ECO:0000259" key="3">
    <source>
        <dbReference type="Pfam" id="PF01757"/>
    </source>
</evidence>
<comment type="caution">
    <text evidence="4">The sequence shown here is derived from an EMBL/GenBank/DDBJ whole genome shotgun (WGS) entry which is preliminary data.</text>
</comment>
<keyword evidence="4" id="KW-0012">Acyltransferase</keyword>
<dbReference type="GO" id="GO:0016747">
    <property type="term" value="F:acyltransferase activity, transferring groups other than amino-acyl groups"/>
    <property type="evidence" value="ECO:0007669"/>
    <property type="project" value="InterPro"/>
</dbReference>
<dbReference type="AlphaFoldDB" id="A0A934QPX9"/>
<organism evidence="4 5">
    <name type="scientific">Prauserella cavernicola</name>
    <dbReference type="NCBI Taxonomy" id="2800127"/>
    <lineage>
        <taxon>Bacteria</taxon>
        <taxon>Bacillati</taxon>
        <taxon>Actinomycetota</taxon>
        <taxon>Actinomycetes</taxon>
        <taxon>Pseudonocardiales</taxon>
        <taxon>Pseudonocardiaceae</taxon>
        <taxon>Prauserella</taxon>
    </lineage>
</organism>
<dbReference type="PANTHER" id="PTHR23028">
    <property type="entry name" value="ACETYLTRANSFERASE"/>
    <property type="match status" value="1"/>
</dbReference>
<feature type="transmembrane region" description="Helical" evidence="2">
    <location>
        <begin position="69"/>
        <end position="91"/>
    </location>
</feature>
<accession>A0A934QPX9</accession>
<dbReference type="Proteomes" id="UP000635245">
    <property type="component" value="Unassembled WGS sequence"/>
</dbReference>
<feature type="transmembrane region" description="Helical" evidence="2">
    <location>
        <begin position="299"/>
        <end position="320"/>
    </location>
</feature>
<name>A0A934QPX9_9PSEU</name>
<keyword evidence="2" id="KW-1133">Transmembrane helix</keyword>
<proteinExistence type="predicted"/>
<feature type="domain" description="Acyltransferase 3" evidence="3">
    <location>
        <begin position="2"/>
        <end position="315"/>
    </location>
</feature>
<keyword evidence="2" id="KW-0812">Transmembrane</keyword>
<dbReference type="EMBL" id="JAENJH010000002">
    <property type="protein sequence ID" value="MBK1784460.1"/>
    <property type="molecule type" value="Genomic_DNA"/>
</dbReference>
<evidence type="ECO:0000313" key="5">
    <source>
        <dbReference type="Proteomes" id="UP000635245"/>
    </source>
</evidence>
<feature type="transmembrane region" description="Helical" evidence="2">
    <location>
        <begin position="223"/>
        <end position="239"/>
    </location>
</feature>
<feature type="transmembrane region" description="Helical" evidence="2">
    <location>
        <begin position="245"/>
        <end position="262"/>
    </location>
</feature>
<feature type="compositionally biased region" description="Basic residues" evidence="1">
    <location>
        <begin position="378"/>
        <end position="394"/>
    </location>
</feature>
<dbReference type="InterPro" id="IPR050879">
    <property type="entry name" value="Acyltransferase_3"/>
</dbReference>
<feature type="transmembrane region" description="Helical" evidence="2">
    <location>
        <begin position="274"/>
        <end position="293"/>
    </location>
</feature>
<reference evidence="4" key="1">
    <citation type="submission" date="2020-12" db="EMBL/GenBank/DDBJ databases">
        <title>Prauserella sp. ASG 168, a novel actinomycete isolated from cave rock.</title>
        <authorList>
            <person name="Suriyachadkun C."/>
        </authorList>
    </citation>
    <scope>NUCLEOTIDE SEQUENCE</scope>
    <source>
        <strain evidence="4">ASG 168</strain>
    </source>
</reference>